<sequence>MADSDRAHALIWDTAAGAAAYRRRDMRLARQLIFPAVLDRLGSPPSSGAVAIDLGCGTGVLAAHIARARGWTVKALDISPHMLDVARTDNPHPGVDYILFGGRSLSEFEDDSIDAAVCCLVYCTDPDDHRLAALTAEIHRVLRPGGPYILADLNPDATGAQFSTLRYGEPGITYADGDSPAVVLRQLDGTDVTMACHFRSSATYASMLTAAGFPAPEVELPTAAMPPDAAESRVAPYMVLTTHAVPAAD</sequence>
<name>A0ABS4QN52_9NOCA</name>
<dbReference type="GO" id="GO:0032259">
    <property type="term" value="P:methylation"/>
    <property type="evidence" value="ECO:0007669"/>
    <property type="project" value="UniProtKB-KW"/>
</dbReference>
<evidence type="ECO:0000313" key="2">
    <source>
        <dbReference type="EMBL" id="MBP2193132.1"/>
    </source>
</evidence>
<dbReference type="GO" id="GO:0008168">
    <property type="term" value="F:methyltransferase activity"/>
    <property type="evidence" value="ECO:0007669"/>
    <property type="project" value="UniProtKB-KW"/>
</dbReference>
<dbReference type="RefSeq" id="WP_209896427.1">
    <property type="nucleotide sequence ID" value="NZ_JAGGMR010000001.1"/>
</dbReference>
<keyword evidence="2" id="KW-0489">Methyltransferase</keyword>
<protein>
    <submittedName>
        <fullName evidence="2">SAM-dependent methyltransferase</fullName>
    </submittedName>
</protein>
<dbReference type="CDD" id="cd02440">
    <property type="entry name" value="AdoMet_MTases"/>
    <property type="match status" value="1"/>
</dbReference>
<reference evidence="2 3" key="1">
    <citation type="submission" date="2021-03" db="EMBL/GenBank/DDBJ databases">
        <title>Sequencing the genomes of 1000 actinobacteria strains.</title>
        <authorList>
            <person name="Klenk H.-P."/>
        </authorList>
    </citation>
    <scope>NUCLEOTIDE SEQUENCE [LARGE SCALE GENOMIC DNA]</scope>
    <source>
        <strain evidence="2 3">DSM 45516</strain>
    </source>
</reference>
<dbReference type="Proteomes" id="UP001519325">
    <property type="component" value="Unassembled WGS sequence"/>
</dbReference>
<dbReference type="EMBL" id="JAGGMR010000001">
    <property type="protein sequence ID" value="MBP2193132.1"/>
    <property type="molecule type" value="Genomic_DNA"/>
</dbReference>
<dbReference type="InterPro" id="IPR050508">
    <property type="entry name" value="Methyltransf_Superfamily"/>
</dbReference>
<dbReference type="InterPro" id="IPR013216">
    <property type="entry name" value="Methyltransf_11"/>
</dbReference>
<keyword evidence="2" id="KW-0808">Transferase</keyword>
<dbReference type="PANTHER" id="PTHR42912">
    <property type="entry name" value="METHYLTRANSFERASE"/>
    <property type="match status" value="1"/>
</dbReference>
<feature type="domain" description="Methyltransferase type 11" evidence="1">
    <location>
        <begin position="53"/>
        <end position="149"/>
    </location>
</feature>
<comment type="caution">
    <text evidence="2">The sequence shown here is derived from an EMBL/GenBank/DDBJ whole genome shotgun (WGS) entry which is preliminary data.</text>
</comment>
<dbReference type="Gene3D" id="3.40.50.150">
    <property type="entry name" value="Vaccinia Virus protein VP39"/>
    <property type="match status" value="1"/>
</dbReference>
<accession>A0ABS4QN52</accession>
<evidence type="ECO:0000313" key="3">
    <source>
        <dbReference type="Proteomes" id="UP001519325"/>
    </source>
</evidence>
<keyword evidence="3" id="KW-1185">Reference proteome</keyword>
<dbReference type="SUPFAM" id="SSF53335">
    <property type="entry name" value="S-adenosyl-L-methionine-dependent methyltransferases"/>
    <property type="match status" value="1"/>
</dbReference>
<dbReference type="PANTHER" id="PTHR42912:SF93">
    <property type="entry name" value="N6-ADENOSINE-METHYLTRANSFERASE TMT1A"/>
    <property type="match status" value="1"/>
</dbReference>
<dbReference type="Pfam" id="PF08241">
    <property type="entry name" value="Methyltransf_11"/>
    <property type="match status" value="1"/>
</dbReference>
<evidence type="ECO:0000259" key="1">
    <source>
        <dbReference type="Pfam" id="PF08241"/>
    </source>
</evidence>
<dbReference type="InterPro" id="IPR029063">
    <property type="entry name" value="SAM-dependent_MTases_sf"/>
</dbReference>
<proteinExistence type="predicted"/>
<gene>
    <name evidence="2" type="ORF">BJ987_006033</name>
</gene>
<organism evidence="2 3">
    <name type="scientific">Nocardia goodfellowii</name>
    <dbReference type="NCBI Taxonomy" id="882446"/>
    <lineage>
        <taxon>Bacteria</taxon>
        <taxon>Bacillati</taxon>
        <taxon>Actinomycetota</taxon>
        <taxon>Actinomycetes</taxon>
        <taxon>Mycobacteriales</taxon>
        <taxon>Nocardiaceae</taxon>
        <taxon>Nocardia</taxon>
    </lineage>
</organism>